<dbReference type="Proteomes" id="UP000604825">
    <property type="component" value="Unassembled WGS sequence"/>
</dbReference>
<name>A0A811N398_9POAL</name>
<dbReference type="GO" id="GO:0030150">
    <property type="term" value="P:protein import into mitochondrial matrix"/>
    <property type="evidence" value="ECO:0007669"/>
    <property type="project" value="TreeGrafter"/>
</dbReference>
<keyword evidence="5" id="KW-0999">Mitochondrion inner membrane</keyword>
<reference evidence="11" key="1">
    <citation type="submission" date="2020-10" db="EMBL/GenBank/DDBJ databases">
        <authorList>
            <person name="Han B."/>
            <person name="Lu T."/>
            <person name="Zhao Q."/>
            <person name="Huang X."/>
            <person name="Zhao Y."/>
        </authorList>
    </citation>
    <scope>NUCLEOTIDE SEQUENCE</scope>
</reference>
<proteinExistence type="inferred from homology"/>
<keyword evidence="6" id="KW-0653">Protein transport</keyword>
<evidence type="ECO:0000256" key="10">
    <source>
        <dbReference type="ARBA" id="ARBA00023136"/>
    </source>
</evidence>
<dbReference type="EMBL" id="CAJGYO010000003">
    <property type="protein sequence ID" value="CAD6217270.1"/>
    <property type="molecule type" value="Genomic_DNA"/>
</dbReference>
<dbReference type="Pfam" id="PF02466">
    <property type="entry name" value="Tim17"/>
    <property type="match status" value="1"/>
</dbReference>
<protein>
    <submittedName>
        <fullName evidence="11">Uncharacterized protein</fullName>
    </submittedName>
</protein>
<evidence type="ECO:0000256" key="8">
    <source>
        <dbReference type="ARBA" id="ARBA00023010"/>
    </source>
</evidence>
<comment type="similarity">
    <text evidence="2">Belongs to the Tim17/Tim22/Tim23 family.</text>
</comment>
<comment type="caution">
    <text evidence="11">The sequence shown here is derived from an EMBL/GenBank/DDBJ whole genome shotgun (WGS) entry which is preliminary data.</text>
</comment>
<gene>
    <name evidence="11" type="ORF">NCGR_LOCUS11313</name>
</gene>
<keyword evidence="4" id="KW-0812">Transmembrane</keyword>
<evidence type="ECO:0000313" key="11">
    <source>
        <dbReference type="EMBL" id="CAD6217270.1"/>
    </source>
</evidence>
<dbReference type="PANTHER" id="PTHR10485:SF0">
    <property type="entry name" value="AT05822P-RELATED"/>
    <property type="match status" value="1"/>
</dbReference>
<keyword evidence="8" id="KW-0811">Translocation</keyword>
<evidence type="ECO:0000256" key="4">
    <source>
        <dbReference type="ARBA" id="ARBA00022692"/>
    </source>
</evidence>
<accession>A0A811N398</accession>
<organism evidence="11 12">
    <name type="scientific">Miscanthus lutarioriparius</name>
    <dbReference type="NCBI Taxonomy" id="422564"/>
    <lineage>
        <taxon>Eukaryota</taxon>
        <taxon>Viridiplantae</taxon>
        <taxon>Streptophyta</taxon>
        <taxon>Embryophyta</taxon>
        <taxon>Tracheophyta</taxon>
        <taxon>Spermatophyta</taxon>
        <taxon>Magnoliopsida</taxon>
        <taxon>Liliopsida</taxon>
        <taxon>Poales</taxon>
        <taxon>Poaceae</taxon>
        <taxon>PACMAD clade</taxon>
        <taxon>Panicoideae</taxon>
        <taxon>Andropogonodae</taxon>
        <taxon>Andropogoneae</taxon>
        <taxon>Saccharinae</taxon>
        <taxon>Miscanthus</taxon>
    </lineage>
</organism>
<dbReference type="PANTHER" id="PTHR10485">
    <property type="entry name" value="MITOCHONDRIAL IMPORT INNER MEMBRANE TRANSLOCASE SUBUNIT TIM-17"/>
    <property type="match status" value="1"/>
</dbReference>
<evidence type="ECO:0000256" key="5">
    <source>
        <dbReference type="ARBA" id="ARBA00022792"/>
    </source>
</evidence>
<keyword evidence="10" id="KW-0472">Membrane</keyword>
<keyword evidence="12" id="KW-1185">Reference proteome</keyword>
<evidence type="ECO:0000256" key="9">
    <source>
        <dbReference type="ARBA" id="ARBA00023128"/>
    </source>
</evidence>
<dbReference type="AlphaFoldDB" id="A0A811N398"/>
<evidence type="ECO:0000256" key="6">
    <source>
        <dbReference type="ARBA" id="ARBA00022927"/>
    </source>
</evidence>
<sequence>MGSLTDRDCPCPGRILTDTGSAFAVGAVGGSFYHFVKGLRNAPTGARFAGGLEAVRMNAPCIGSSFAVGEGFRSVDSSMHGAIFFALVNGAIIMAQRSQPDPLSMPVDVPAVTPVEMYSSMPVDDEAITPVETFEKESGRGSHK</sequence>
<keyword evidence="9" id="KW-0496">Mitochondrion</keyword>
<evidence type="ECO:0000256" key="7">
    <source>
        <dbReference type="ARBA" id="ARBA00022989"/>
    </source>
</evidence>
<comment type="subcellular location">
    <subcellularLocation>
        <location evidence="1">Mitochondrion inner membrane</location>
        <topology evidence="1">Multi-pass membrane protein</topology>
    </subcellularLocation>
</comment>
<dbReference type="GO" id="GO:0005744">
    <property type="term" value="C:TIM23 mitochondrial import inner membrane translocase complex"/>
    <property type="evidence" value="ECO:0007669"/>
    <property type="project" value="TreeGrafter"/>
</dbReference>
<evidence type="ECO:0000256" key="1">
    <source>
        <dbReference type="ARBA" id="ARBA00004448"/>
    </source>
</evidence>
<keyword evidence="7" id="KW-1133">Transmembrane helix</keyword>
<keyword evidence="3" id="KW-0813">Transport</keyword>
<dbReference type="GO" id="GO:0008320">
    <property type="term" value="F:protein transmembrane transporter activity"/>
    <property type="evidence" value="ECO:0007669"/>
    <property type="project" value="TreeGrafter"/>
</dbReference>
<evidence type="ECO:0000256" key="2">
    <source>
        <dbReference type="ARBA" id="ARBA00008444"/>
    </source>
</evidence>
<evidence type="ECO:0000256" key="3">
    <source>
        <dbReference type="ARBA" id="ARBA00022448"/>
    </source>
</evidence>
<evidence type="ECO:0000313" key="12">
    <source>
        <dbReference type="Proteomes" id="UP000604825"/>
    </source>
</evidence>